<evidence type="ECO:0000313" key="2">
    <source>
        <dbReference type="Proteomes" id="UP000467700"/>
    </source>
</evidence>
<dbReference type="EMBL" id="CACVBS010000044">
    <property type="protein sequence ID" value="CAA7264288.1"/>
    <property type="molecule type" value="Genomic_DNA"/>
</dbReference>
<reference evidence="1 2" key="1">
    <citation type="submission" date="2020-01" db="EMBL/GenBank/DDBJ databases">
        <authorList>
            <person name="Gupta K D."/>
        </authorList>
    </citation>
    <scope>NUCLEOTIDE SEQUENCE [LARGE SCALE GENOMIC DNA]</scope>
</reference>
<protein>
    <submittedName>
        <fullName evidence="1">Uncharacterized protein</fullName>
    </submittedName>
</protein>
<dbReference type="AlphaFoldDB" id="A0A8S0W650"/>
<gene>
    <name evidence="1" type="ORF">AAE3_LOCUS6517</name>
</gene>
<dbReference type="Proteomes" id="UP000467700">
    <property type="component" value="Unassembled WGS sequence"/>
</dbReference>
<name>A0A8S0W650_CYCAE</name>
<sequence length="159" mass="17651">MFNGTRIRHLDLYTCNERYLESHETPISASSNPDEFLHSPPPLEIFFKDHTFVFPTAAMALALVSSVASMVRPRSPLASLKHLQMSFRVTPYVAMVRDLLLDSFNSLESLRLPLGDPNISVYPIGPVLENIPKLKLIFVGISPPLVISTPIKPVQAPSV</sequence>
<evidence type="ECO:0000313" key="1">
    <source>
        <dbReference type="EMBL" id="CAA7264288.1"/>
    </source>
</evidence>
<comment type="caution">
    <text evidence="1">The sequence shown here is derived from an EMBL/GenBank/DDBJ whole genome shotgun (WGS) entry which is preliminary data.</text>
</comment>
<keyword evidence="2" id="KW-1185">Reference proteome</keyword>
<proteinExistence type="predicted"/>
<accession>A0A8S0W650</accession>
<organism evidence="1 2">
    <name type="scientific">Cyclocybe aegerita</name>
    <name type="common">Black poplar mushroom</name>
    <name type="synonym">Agrocybe aegerita</name>
    <dbReference type="NCBI Taxonomy" id="1973307"/>
    <lineage>
        <taxon>Eukaryota</taxon>
        <taxon>Fungi</taxon>
        <taxon>Dikarya</taxon>
        <taxon>Basidiomycota</taxon>
        <taxon>Agaricomycotina</taxon>
        <taxon>Agaricomycetes</taxon>
        <taxon>Agaricomycetidae</taxon>
        <taxon>Agaricales</taxon>
        <taxon>Agaricineae</taxon>
        <taxon>Bolbitiaceae</taxon>
        <taxon>Cyclocybe</taxon>
    </lineage>
</organism>